<gene>
    <name evidence="6" type="ORF">NEMVEDRAFT_v1g90669</name>
</gene>
<dbReference type="InterPro" id="IPR006019">
    <property type="entry name" value="PID_Shc-like"/>
</dbReference>
<dbReference type="FunFam" id="2.30.29.30:FF:000377">
    <property type="entry name" value="Shc transforming protein"/>
    <property type="match status" value="1"/>
</dbReference>
<dbReference type="Pfam" id="PF00017">
    <property type="entry name" value="SH2"/>
    <property type="match status" value="1"/>
</dbReference>
<dbReference type="PROSITE" id="PS01179">
    <property type="entry name" value="PID"/>
    <property type="match status" value="1"/>
</dbReference>
<evidence type="ECO:0000313" key="6">
    <source>
        <dbReference type="EMBL" id="EDO46120.1"/>
    </source>
</evidence>
<keyword evidence="1 2" id="KW-0727">SH2 domain</keyword>
<feature type="domain" description="SH2" evidence="5">
    <location>
        <begin position="379"/>
        <end position="470"/>
    </location>
</feature>
<proteinExistence type="predicted"/>
<evidence type="ECO:0000256" key="1">
    <source>
        <dbReference type="ARBA" id="ARBA00022999"/>
    </source>
</evidence>
<accession>A7RR81</accession>
<dbReference type="GO" id="GO:0035556">
    <property type="term" value="P:intracellular signal transduction"/>
    <property type="evidence" value="ECO:0007669"/>
    <property type="project" value="InterPro"/>
</dbReference>
<evidence type="ECO:0000256" key="3">
    <source>
        <dbReference type="SAM" id="MobiDB-lite"/>
    </source>
</evidence>
<sequence length="473" mass="52369">MFGKKKINDPSNEWTKTGSFLHKPDRGWLHSEGSLREGGVCYAVKYVGCLSVEKSMRTLPYEVRQQVTREAILRCCEAAGYPLPKRKKPHKNVSRILGETPNMNHSGTNVNLTISATGMKMVDMNNGRRIANHDMQGISFASGGEKDCVNMVGYVAKDEVNGRACHVCDCGGELAYDVINTVGQAFEIRFKMFLQNPPQAMEVPGKYVGYKYDGGYAKLRSTSDEGVAGLYDSADSYRNAELPKIPGSGYAVPFARPDSGLDLNPRESLDFAAGAMYDNPEDPDDGRLGFYNNPLAGASTDPRLPARMDSLSRDDDIPEYHNPETRFSSPPQPTHAPKNLMDDDIPEYHNPETQFSLPLSVHAPVASTRSSSFMRAKDWYHGPISRGEAELLLEDEGDFLVRESKSQPGQYVLSGIKDKQARHLLLVDPQGQVRTRDKVFENVDQLISFHLVNQVPIISAGSEVTIKHPVLRG</sequence>
<dbReference type="InterPro" id="IPR000980">
    <property type="entry name" value="SH2"/>
</dbReference>
<name>A7RR81_NEMVE</name>
<dbReference type="AlphaFoldDB" id="A7RR81"/>
<dbReference type="PhylomeDB" id="A7RR81"/>
<dbReference type="SUPFAM" id="SSF50729">
    <property type="entry name" value="PH domain-like"/>
    <property type="match status" value="1"/>
</dbReference>
<organism evidence="6 7">
    <name type="scientific">Nematostella vectensis</name>
    <name type="common">Starlet sea anemone</name>
    <dbReference type="NCBI Taxonomy" id="45351"/>
    <lineage>
        <taxon>Eukaryota</taxon>
        <taxon>Metazoa</taxon>
        <taxon>Cnidaria</taxon>
        <taxon>Anthozoa</taxon>
        <taxon>Hexacorallia</taxon>
        <taxon>Actiniaria</taxon>
        <taxon>Edwardsiidae</taxon>
        <taxon>Nematostella</taxon>
    </lineage>
</organism>
<dbReference type="PRINTS" id="PR00629">
    <property type="entry name" value="SHCPIDOMAIN"/>
</dbReference>
<dbReference type="SMR" id="A7RR81"/>
<dbReference type="Pfam" id="PF00640">
    <property type="entry name" value="PID"/>
    <property type="match status" value="1"/>
</dbReference>
<dbReference type="EMBL" id="DS469530">
    <property type="protein sequence ID" value="EDO46120.1"/>
    <property type="molecule type" value="Genomic_DNA"/>
</dbReference>
<evidence type="ECO:0000313" key="7">
    <source>
        <dbReference type="Proteomes" id="UP000001593"/>
    </source>
</evidence>
<dbReference type="PROSITE" id="PS50001">
    <property type="entry name" value="SH2"/>
    <property type="match status" value="1"/>
</dbReference>
<dbReference type="Gene3D" id="3.30.505.10">
    <property type="entry name" value="SH2 domain"/>
    <property type="match status" value="1"/>
</dbReference>
<evidence type="ECO:0000259" key="4">
    <source>
        <dbReference type="PROSITE" id="PS01179"/>
    </source>
</evidence>
<dbReference type="Gene3D" id="2.30.29.30">
    <property type="entry name" value="Pleckstrin-homology domain (PH domain)/Phosphotyrosine-binding domain (PTB)"/>
    <property type="match status" value="1"/>
</dbReference>
<feature type="region of interest" description="Disordered" evidence="3">
    <location>
        <begin position="282"/>
        <end position="342"/>
    </location>
</feature>
<reference evidence="6 7" key="1">
    <citation type="journal article" date="2007" name="Science">
        <title>Sea anemone genome reveals ancestral eumetazoan gene repertoire and genomic organization.</title>
        <authorList>
            <person name="Putnam N.H."/>
            <person name="Srivastava M."/>
            <person name="Hellsten U."/>
            <person name="Dirks B."/>
            <person name="Chapman J."/>
            <person name="Salamov A."/>
            <person name="Terry A."/>
            <person name="Shapiro H."/>
            <person name="Lindquist E."/>
            <person name="Kapitonov V.V."/>
            <person name="Jurka J."/>
            <person name="Genikhovich G."/>
            <person name="Grigoriev I.V."/>
            <person name="Lucas S.M."/>
            <person name="Steele R.E."/>
            <person name="Finnerty J.R."/>
            <person name="Technau U."/>
            <person name="Martindale M.Q."/>
            <person name="Rokhsar D.S."/>
        </authorList>
    </citation>
    <scope>NUCLEOTIDE SEQUENCE [LARGE SCALE GENOMIC DNA]</scope>
    <source>
        <strain evidence="7">CH2 X CH6</strain>
    </source>
</reference>
<dbReference type="GO" id="GO:0007169">
    <property type="term" value="P:cell surface receptor protein tyrosine kinase signaling pathway"/>
    <property type="evidence" value="ECO:0000318"/>
    <property type="project" value="GO_Central"/>
</dbReference>
<protein>
    <submittedName>
        <fullName evidence="6">Uncharacterized protein</fullName>
    </submittedName>
</protein>
<evidence type="ECO:0000256" key="2">
    <source>
        <dbReference type="PROSITE-ProRule" id="PRU00191"/>
    </source>
</evidence>
<dbReference type="SMART" id="SM00252">
    <property type="entry name" value="SH2"/>
    <property type="match status" value="1"/>
</dbReference>
<evidence type="ECO:0000259" key="5">
    <source>
        <dbReference type="PROSITE" id="PS50001"/>
    </source>
</evidence>
<dbReference type="PANTHER" id="PTHR10337">
    <property type="entry name" value="SHC TRANSFORMING PROTEIN"/>
    <property type="match status" value="1"/>
</dbReference>
<dbReference type="InterPro" id="IPR036860">
    <property type="entry name" value="SH2_dom_sf"/>
</dbReference>
<dbReference type="SUPFAM" id="SSF55550">
    <property type="entry name" value="SH2 domain"/>
    <property type="match status" value="1"/>
</dbReference>
<keyword evidence="7" id="KW-1185">Reference proteome</keyword>
<dbReference type="PRINTS" id="PR00401">
    <property type="entry name" value="SH2DOMAIN"/>
</dbReference>
<dbReference type="InterPro" id="IPR006020">
    <property type="entry name" value="PTB/PI_dom"/>
</dbReference>
<feature type="compositionally biased region" description="Basic and acidic residues" evidence="3">
    <location>
        <begin position="304"/>
        <end position="324"/>
    </location>
</feature>
<feature type="domain" description="PID" evidence="4">
    <location>
        <begin position="38"/>
        <end position="200"/>
    </location>
</feature>
<dbReference type="OMA" id="PEYHNPE"/>
<dbReference type="CDD" id="cd01209">
    <property type="entry name" value="PTB_Shc"/>
    <property type="match status" value="1"/>
</dbReference>
<dbReference type="InterPro" id="IPR051235">
    <property type="entry name" value="CEP152/SHC-Transforming"/>
</dbReference>
<dbReference type="InterPro" id="IPR011993">
    <property type="entry name" value="PH-like_dom_sf"/>
</dbReference>
<dbReference type="GO" id="GO:0005886">
    <property type="term" value="C:plasma membrane"/>
    <property type="evidence" value="ECO:0000318"/>
    <property type="project" value="GO_Central"/>
</dbReference>
<dbReference type="InParanoid" id="A7RR81"/>
<dbReference type="SMART" id="SM00462">
    <property type="entry name" value="PTB"/>
    <property type="match status" value="1"/>
</dbReference>
<dbReference type="GO" id="GO:0030971">
    <property type="term" value="F:receptor tyrosine kinase binding"/>
    <property type="evidence" value="ECO:0000318"/>
    <property type="project" value="GO_Central"/>
</dbReference>
<dbReference type="HOGENOM" id="CLU_029532_2_0_1"/>
<dbReference type="PANTHER" id="PTHR10337:SF11">
    <property type="entry name" value="DSHC PROTEIN"/>
    <property type="match status" value="1"/>
</dbReference>
<dbReference type="FunCoup" id="A7RR81">
    <property type="interactions" value="490"/>
</dbReference>
<dbReference type="eggNOG" id="KOG3697">
    <property type="taxonomic scope" value="Eukaryota"/>
</dbReference>
<dbReference type="Proteomes" id="UP000001593">
    <property type="component" value="Unassembled WGS sequence"/>
</dbReference>
<dbReference type="STRING" id="45351.A7RR81"/>